<name>A0A484ND90_9ASTE</name>
<keyword evidence="2" id="KW-1133">Transmembrane helix</keyword>
<organism evidence="3 4">
    <name type="scientific">Cuscuta campestris</name>
    <dbReference type="NCBI Taxonomy" id="132261"/>
    <lineage>
        <taxon>Eukaryota</taxon>
        <taxon>Viridiplantae</taxon>
        <taxon>Streptophyta</taxon>
        <taxon>Embryophyta</taxon>
        <taxon>Tracheophyta</taxon>
        <taxon>Spermatophyta</taxon>
        <taxon>Magnoliopsida</taxon>
        <taxon>eudicotyledons</taxon>
        <taxon>Gunneridae</taxon>
        <taxon>Pentapetalae</taxon>
        <taxon>asterids</taxon>
        <taxon>lamiids</taxon>
        <taxon>Solanales</taxon>
        <taxon>Convolvulaceae</taxon>
        <taxon>Cuscuteae</taxon>
        <taxon>Cuscuta</taxon>
        <taxon>Cuscuta subgen. Grammica</taxon>
        <taxon>Cuscuta sect. Cleistogrammica</taxon>
    </lineage>
</organism>
<evidence type="ECO:0000256" key="1">
    <source>
        <dbReference type="SAM" id="MobiDB-lite"/>
    </source>
</evidence>
<keyword evidence="2" id="KW-0812">Transmembrane</keyword>
<keyword evidence="4" id="KW-1185">Reference proteome</keyword>
<evidence type="ECO:0000256" key="2">
    <source>
        <dbReference type="SAM" id="Phobius"/>
    </source>
</evidence>
<dbReference type="AlphaFoldDB" id="A0A484ND90"/>
<accession>A0A484ND90</accession>
<dbReference type="Proteomes" id="UP000595140">
    <property type="component" value="Unassembled WGS sequence"/>
</dbReference>
<sequence length="186" mass="20613">MKDDFLKKLARAEAAMSAVRSMMAQVLVILASLSTATLSSNNLAGKVVIWLFVPVISGVKLSFYLAVYGCYIRLKAISLEVQGLLVKKESFKTKLKTFEEMVSRKRSNDTENPQSPEAEQRREQIVAKLQTFKKEMDSVENVTIPCYVELVLTTFLSTVQAVVLIVLIVTTHHKVAAAVAPPRVPT</sequence>
<dbReference type="EMBL" id="OOIL02006662">
    <property type="protein sequence ID" value="VFQ99361.1"/>
    <property type="molecule type" value="Genomic_DNA"/>
</dbReference>
<feature type="transmembrane region" description="Helical" evidence="2">
    <location>
        <begin position="49"/>
        <end position="71"/>
    </location>
</feature>
<feature type="region of interest" description="Disordered" evidence="1">
    <location>
        <begin position="102"/>
        <end position="121"/>
    </location>
</feature>
<gene>
    <name evidence="3" type="ORF">CCAM_LOCUS41137</name>
</gene>
<keyword evidence="2" id="KW-0472">Membrane</keyword>
<protein>
    <submittedName>
        <fullName evidence="3">Uncharacterized protein</fullName>
    </submittedName>
</protein>
<evidence type="ECO:0000313" key="3">
    <source>
        <dbReference type="EMBL" id="VFQ99361.1"/>
    </source>
</evidence>
<proteinExistence type="predicted"/>
<evidence type="ECO:0000313" key="4">
    <source>
        <dbReference type="Proteomes" id="UP000595140"/>
    </source>
</evidence>
<reference evidence="3 4" key="1">
    <citation type="submission" date="2018-04" db="EMBL/GenBank/DDBJ databases">
        <authorList>
            <person name="Vogel A."/>
        </authorList>
    </citation>
    <scope>NUCLEOTIDE SEQUENCE [LARGE SCALE GENOMIC DNA]</scope>
</reference>